<feature type="region of interest" description="Disordered" evidence="1">
    <location>
        <begin position="515"/>
        <end position="566"/>
    </location>
</feature>
<organism evidence="2 3">
    <name type="scientific">Oleoguttula mirabilis</name>
    <dbReference type="NCBI Taxonomy" id="1507867"/>
    <lineage>
        <taxon>Eukaryota</taxon>
        <taxon>Fungi</taxon>
        <taxon>Dikarya</taxon>
        <taxon>Ascomycota</taxon>
        <taxon>Pezizomycotina</taxon>
        <taxon>Dothideomycetes</taxon>
        <taxon>Dothideomycetidae</taxon>
        <taxon>Mycosphaerellales</taxon>
        <taxon>Teratosphaeriaceae</taxon>
        <taxon>Oleoguttula</taxon>
    </lineage>
</organism>
<proteinExistence type="predicted"/>
<feature type="compositionally biased region" description="Low complexity" evidence="1">
    <location>
        <begin position="88"/>
        <end position="98"/>
    </location>
</feature>
<dbReference type="Proteomes" id="UP001324427">
    <property type="component" value="Unassembled WGS sequence"/>
</dbReference>
<protein>
    <submittedName>
        <fullName evidence="2">Uncharacterized protein</fullName>
    </submittedName>
</protein>
<feature type="region of interest" description="Disordered" evidence="1">
    <location>
        <begin position="195"/>
        <end position="244"/>
    </location>
</feature>
<comment type="caution">
    <text evidence="2">The sequence shown here is derived from an EMBL/GenBank/DDBJ whole genome shotgun (WGS) entry which is preliminary data.</text>
</comment>
<gene>
    <name evidence="2" type="ORF">LTR36_006146</name>
</gene>
<feature type="compositionally biased region" description="Basic and acidic residues" evidence="1">
    <location>
        <begin position="516"/>
        <end position="529"/>
    </location>
</feature>
<accession>A0AAV9JCF3</accession>
<reference evidence="2 3" key="1">
    <citation type="submission" date="2021-11" db="EMBL/GenBank/DDBJ databases">
        <title>Black yeast isolated from Biological Soil Crust.</title>
        <authorList>
            <person name="Kurbessoian T."/>
        </authorList>
    </citation>
    <scope>NUCLEOTIDE SEQUENCE [LARGE SCALE GENOMIC DNA]</scope>
    <source>
        <strain evidence="2 3">CCFEE 5522</strain>
    </source>
</reference>
<sequence length="566" mass="60724">MFFLQALRGALDAWGAGMLGESAAAMLDAQGMSGLRGSVAGEVPPCEVAKSATDDCGNVGGEKERDRLGFSEQQLRRPLFEPGRQLVSSESTTTSSPSKHAGLHHRWPRARNVGRLPACSFCARDDRATADDEDWCTASDVTRPSLAWSVDGDVAPRLLTGRSTPPPDVAETQYWAKYLEWSVFGRQGLSRSATKQQLCDEGGGEQEEGGEGASGPRCEGEASPPPQPTEGLGIHDSPTEPADAAACNSLNDRVALPTQRVAHGMGSIDPALMRHLREAHARATGRSGYSAETTGSGAWREMTPNARMVALEYGGNGRTCATVAQRLAAEDCDDDDGVIAELDRLDEWFASAPTLRGRLAVDDDDDDDDVLIAELNGLGEDFETATVGCQRLAAGDYDDDHDVGIAVLNKLAEEGVEHTMKRKEGNDAHDDGDPSTAELKELHEDFATAATGGQRLVDEDYDDSDDEVMIAELSRRDGDVDTAPGEAQRLADIDHGHDGSGVVIVALDGLEEDIEPIVKRNEGEDKHHDDDDDDDDWLAGLNKLDPDFEPTKERKDGESDGEFGGE</sequence>
<dbReference type="EMBL" id="JAVFHQ010000038">
    <property type="protein sequence ID" value="KAK4542770.1"/>
    <property type="molecule type" value="Genomic_DNA"/>
</dbReference>
<keyword evidence="3" id="KW-1185">Reference proteome</keyword>
<feature type="compositionally biased region" description="Basic and acidic residues" evidence="1">
    <location>
        <begin position="544"/>
        <end position="558"/>
    </location>
</feature>
<dbReference type="AlphaFoldDB" id="A0AAV9JCF3"/>
<evidence type="ECO:0000256" key="1">
    <source>
        <dbReference type="SAM" id="MobiDB-lite"/>
    </source>
</evidence>
<feature type="region of interest" description="Disordered" evidence="1">
    <location>
        <begin position="81"/>
        <end position="107"/>
    </location>
</feature>
<evidence type="ECO:0000313" key="2">
    <source>
        <dbReference type="EMBL" id="KAK4542770.1"/>
    </source>
</evidence>
<name>A0AAV9JCF3_9PEZI</name>
<evidence type="ECO:0000313" key="3">
    <source>
        <dbReference type="Proteomes" id="UP001324427"/>
    </source>
</evidence>